<feature type="compositionally biased region" description="Gly residues" evidence="1">
    <location>
        <begin position="124"/>
        <end position="134"/>
    </location>
</feature>
<feature type="compositionally biased region" description="Low complexity" evidence="1">
    <location>
        <begin position="98"/>
        <end position="108"/>
    </location>
</feature>
<feature type="region of interest" description="Disordered" evidence="1">
    <location>
        <begin position="98"/>
        <end position="150"/>
    </location>
</feature>
<evidence type="ECO:0000313" key="3">
    <source>
        <dbReference type="Proteomes" id="UP001165121"/>
    </source>
</evidence>
<gene>
    <name evidence="2" type="ORF">Pfra01_002954400</name>
</gene>
<accession>A0A9W6YND0</accession>
<dbReference type="PANTHER" id="PTHR37069">
    <property type="entry name" value="DDE_TNP_1_7 DOMAIN-CONTAINING PROTEIN"/>
    <property type="match status" value="1"/>
</dbReference>
<dbReference type="EMBL" id="BSXT01018901">
    <property type="protein sequence ID" value="GMG15772.1"/>
    <property type="molecule type" value="Genomic_DNA"/>
</dbReference>
<protein>
    <submittedName>
        <fullName evidence="2">Unnamed protein product</fullName>
    </submittedName>
</protein>
<reference evidence="2" key="1">
    <citation type="submission" date="2023-04" db="EMBL/GenBank/DDBJ databases">
        <title>Phytophthora fragariaefolia NBRC 109709.</title>
        <authorList>
            <person name="Ichikawa N."/>
            <person name="Sato H."/>
            <person name="Tonouchi N."/>
        </authorList>
    </citation>
    <scope>NUCLEOTIDE SEQUENCE</scope>
    <source>
        <strain evidence="2">NBRC 109709</strain>
    </source>
</reference>
<dbReference type="AlphaFoldDB" id="A0A9W6YND0"/>
<proteinExistence type="predicted"/>
<dbReference type="Proteomes" id="UP001165121">
    <property type="component" value="Unassembled WGS sequence"/>
</dbReference>
<sequence length="179" mass="18543">MYDSNAQINHAIHLASTLDFHGVWRELKAAGRTFKPPRSVDNRYRYVLSGCATNGRSCHDLLLGEETVLRHFVEHVIAFAAADGNGGVVVSSGRVRGAGSAAGQQRVGPGRDDRGAGVQAAGADGDGGFVGGSGRVRDAGDDQGNGGAVIASPTISTRAEISTTPRYPTHSLQVSKASC</sequence>
<comment type="caution">
    <text evidence="2">The sequence shown here is derived from an EMBL/GenBank/DDBJ whole genome shotgun (WGS) entry which is preliminary data.</text>
</comment>
<keyword evidence="3" id="KW-1185">Reference proteome</keyword>
<evidence type="ECO:0000256" key="1">
    <source>
        <dbReference type="SAM" id="MobiDB-lite"/>
    </source>
</evidence>
<evidence type="ECO:0000313" key="2">
    <source>
        <dbReference type="EMBL" id="GMG15772.1"/>
    </source>
</evidence>
<organism evidence="2 3">
    <name type="scientific">Phytophthora fragariaefolia</name>
    <dbReference type="NCBI Taxonomy" id="1490495"/>
    <lineage>
        <taxon>Eukaryota</taxon>
        <taxon>Sar</taxon>
        <taxon>Stramenopiles</taxon>
        <taxon>Oomycota</taxon>
        <taxon>Peronosporomycetes</taxon>
        <taxon>Peronosporales</taxon>
        <taxon>Peronosporaceae</taxon>
        <taxon>Phytophthora</taxon>
    </lineage>
</organism>
<dbReference type="PANTHER" id="PTHR37069:SF2">
    <property type="entry name" value="PIGGYBAC TRANSPOSABLE ELEMENT-DERIVED PROTEIN DOMAIN-CONTAINING PROTEIN"/>
    <property type="match status" value="1"/>
</dbReference>
<name>A0A9W6YND0_9STRA</name>